<dbReference type="GO" id="GO:0006779">
    <property type="term" value="P:porphyrin-containing compound biosynthetic process"/>
    <property type="evidence" value="ECO:0007669"/>
    <property type="project" value="InterPro"/>
</dbReference>
<gene>
    <name evidence="2" type="ORF">SAMN04487771_100134</name>
</gene>
<dbReference type="Proteomes" id="UP000199820">
    <property type="component" value="Unassembled WGS sequence"/>
</dbReference>
<feature type="domain" description="Uroporphyrinogen decarboxylase (URO-D)" evidence="1">
    <location>
        <begin position="74"/>
        <end position="335"/>
    </location>
</feature>
<dbReference type="eggNOG" id="COG0407">
    <property type="taxonomic scope" value="Bacteria"/>
</dbReference>
<dbReference type="EMBL" id="FOIL01000001">
    <property type="protein sequence ID" value="SES87533.1"/>
    <property type="molecule type" value="Genomic_DNA"/>
</dbReference>
<dbReference type="InterPro" id="IPR000257">
    <property type="entry name" value="Uroporphyrinogen_deCOase"/>
</dbReference>
<evidence type="ECO:0000313" key="3">
    <source>
        <dbReference type="Proteomes" id="UP000199820"/>
    </source>
</evidence>
<dbReference type="OrthoDB" id="7375127at2"/>
<proteinExistence type="predicted"/>
<dbReference type="InterPro" id="IPR038071">
    <property type="entry name" value="UROD/MetE-like_sf"/>
</dbReference>
<dbReference type="Gene3D" id="3.20.20.210">
    <property type="match status" value="1"/>
</dbReference>
<dbReference type="SUPFAM" id="SSF51726">
    <property type="entry name" value="UROD/MetE-like"/>
    <property type="match status" value="1"/>
</dbReference>
<dbReference type="RefSeq" id="WP_074647620.1">
    <property type="nucleotide sequence ID" value="NZ_FOIL01000001.1"/>
</dbReference>
<dbReference type="Pfam" id="PF01208">
    <property type="entry name" value="URO-D"/>
    <property type="match status" value="1"/>
</dbReference>
<name>A0A1I0A0A0_9FIRM</name>
<sequence>MAENKRQLVLDALDNKPVERVPVGFWYHYAFDALYEDSPKILSRNLAGHQKFFDDFHPDFVKIMSDGYFRYPNPTVDAVKTAADLRNVKSANPQDWIDKQVHLVKEVNRKLDHKLATFYNVFAPATYLKWLLDFNHAAPGSGNDFQGTLFNEFLKEDPEAVRIALSEIAKDVKKLATAVIREGGADGIYFSFQNIQGAGLSKEEYQELIAPSELEVLEAANAVGDYNILHICGYEGAVNDLTTYIDYPAKAINYAATVEGISLGEAKKLFGGRAVIGGFNNTRDGILYKGSKEEIQEETRRILEESGTTGIILGADCTVPADTPVEHYQWVREAAELLAKEKAA</sequence>
<dbReference type="GO" id="GO:0004853">
    <property type="term" value="F:uroporphyrinogen decarboxylase activity"/>
    <property type="evidence" value="ECO:0007669"/>
    <property type="project" value="InterPro"/>
</dbReference>
<dbReference type="InterPro" id="IPR052024">
    <property type="entry name" value="Methanogen_methyltrans"/>
</dbReference>
<dbReference type="STRING" id="1526.SAMN02910262_00155"/>
<dbReference type="PANTHER" id="PTHR47099:SF1">
    <property type="entry name" value="METHYLCOBAMIDE:COM METHYLTRANSFERASE MTBA"/>
    <property type="match status" value="1"/>
</dbReference>
<protein>
    <submittedName>
        <fullName evidence="2">Uroporphyrinogen decarboxylase</fullName>
    </submittedName>
</protein>
<evidence type="ECO:0000259" key="1">
    <source>
        <dbReference type="Pfam" id="PF01208"/>
    </source>
</evidence>
<evidence type="ECO:0000313" key="2">
    <source>
        <dbReference type="EMBL" id="SES87533.1"/>
    </source>
</evidence>
<dbReference type="PANTHER" id="PTHR47099">
    <property type="entry name" value="METHYLCOBAMIDE:COM METHYLTRANSFERASE MTBA"/>
    <property type="match status" value="1"/>
</dbReference>
<keyword evidence="3" id="KW-1185">Reference proteome</keyword>
<reference evidence="2 3" key="1">
    <citation type="submission" date="2016-10" db="EMBL/GenBank/DDBJ databases">
        <authorList>
            <person name="de Groot N.N."/>
        </authorList>
    </citation>
    <scope>NUCLEOTIDE SEQUENCE [LARGE SCALE GENOMIC DNA]</scope>
    <source>
        <strain evidence="2 3">KH1P1</strain>
    </source>
</reference>
<dbReference type="AlphaFoldDB" id="A0A1I0A0A0"/>
<organism evidence="2 3">
    <name type="scientific">[Clostridium] aminophilum</name>
    <dbReference type="NCBI Taxonomy" id="1526"/>
    <lineage>
        <taxon>Bacteria</taxon>
        <taxon>Bacillati</taxon>
        <taxon>Bacillota</taxon>
        <taxon>Clostridia</taxon>
        <taxon>Lachnospirales</taxon>
        <taxon>Lachnospiraceae</taxon>
    </lineage>
</organism>
<accession>A0A1I0A0A0</accession>